<keyword evidence="1" id="KW-0472">Membrane</keyword>
<evidence type="ECO:0000256" key="1">
    <source>
        <dbReference type="SAM" id="Phobius"/>
    </source>
</evidence>
<feature type="transmembrane region" description="Helical" evidence="1">
    <location>
        <begin position="203"/>
        <end position="222"/>
    </location>
</feature>
<name>A0A6C0DCE1_9ZZZZ</name>
<keyword evidence="1" id="KW-0812">Transmembrane</keyword>
<feature type="transmembrane region" description="Helical" evidence="1">
    <location>
        <begin position="150"/>
        <end position="169"/>
    </location>
</feature>
<feature type="transmembrane region" description="Helical" evidence="1">
    <location>
        <begin position="175"/>
        <end position="196"/>
    </location>
</feature>
<protein>
    <recommendedName>
        <fullName evidence="3">Vint domain-containing protein</fullName>
    </recommendedName>
</protein>
<keyword evidence="1" id="KW-1133">Transmembrane helix</keyword>
<feature type="transmembrane region" description="Helical" evidence="1">
    <location>
        <begin position="6"/>
        <end position="25"/>
    </location>
</feature>
<reference evidence="2" key="1">
    <citation type="journal article" date="2020" name="Nature">
        <title>Giant virus diversity and host interactions through global metagenomics.</title>
        <authorList>
            <person name="Schulz F."/>
            <person name="Roux S."/>
            <person name="Paez-Espino D."/>
            <person name="Jungbluth S."/>
            <person name="Walsh D.A."/>
            <person name="Denef V.J."/>
            <person name="McMahon K.D."/>
            <person name="Konstantinidis K.T."/>
            <person name="Eloe-Fadrosh E.A."/>
            <person name="Kyrpides N.C."/>
            <person name="Woyke T."/>
        </authorList>
    </citation>
    <scope>NUCLEOTIDE SEQUENCE</scope>
    <source>
        <strain evidence="2">GVMAG-M-3300023174-141</strain>
    </source>
</reference>
<evidence type="ECO:0000313" key="2">
    <source>
        <dbReference type="EMBL" id="QHT14666.1"/>
    </source>
</evidence>
<accession>A0A6C0DCE1</accession>
<evidence type="ECO:0008006" key="3">
    <source>
        <dbReference type="Google" id="ProtNLM"/>
    </source>
</evidence>
<proteinExistence type="predicted"/>
<dbReference type="EMBL" id="MN739587">
    <property type="protein sequence ID" value="QHT14666.1"/>
    <property type="molecule type" value="Genomic_DNA"/>
</dbReference>
<sequence length="527" mass="59668">MEDKWPFMLITFGLLFALGLTIANLERTTVMNEWTERRCELPIIAAAAFFKPDSDPRTSSAFASDNFTFCLQSTVEKFITLFMAPINSLFGKQVGLTGDAMNMIGTVRNLAQNMYNAFLSYMDVYFKKFNRSVFEMSRITQHLRMAMDRANAFAVSMIYIGASMFRGIINSIQFMIKVILIICGIMLAIIIILFFVLFPIMPLILATLAAIISAVMVFAGILSSSISADANDKMGGLCFAEGTLVQTINAKGEMHAVPVEKIRNGDQLADGCGTITAIIRMKGDDIDLRNLHGIYVSGSHVVKGTDGQWKSVADDERAIPTKHRSPIIYCFNTSSNNLPIISADGSTIMFRDWEELSYDDEKGQYIWNYLVSKMLHTNMKYTEWKDNIRPHCEDALMGRNVLVKTNKGWIPISEIEFGQVLDRNGKIQEVLGCIKEHVYQAEDKDGLWYTERYEDDKGTWKKSKNTVPTGSHTIDGFALITKSGEYIIWDDKEKKEKIIRDFTEVGYEEIHKTYAFLEARLRMTDQI</sequence>
<organism evidence="2">
    <name type="scientific">viral metagenome</name>
    <dbReference type="NCBI Taxonomy" id="1070528"/>
    <lineage>
        <taxon>unclassified sequences</taxon>
        <taxon>metagenomes</taxon>
        <taxon>organismal metagenomes</taxon>
    </lineage>
</organism>
<dbReference type="AlphaFoldDB" id="A0A6C0DCE1"/>